<feature type="domain" description="Bromo" evidence="5">
    <location>
        <begin position="194"/>
        <end position="264"/>
    </location>
</feature>
<dbReference type="PANTHER" id="PTHR22881">
    <property type="entry name" value="BROMODOMAIN CONTAINING PROTEIN"/>
    <property type="match status" value="1"/>
</dbReference>
<feature type="compositionally biased region" description="Acidic residues" evidence="4">
    <location>
        <begin position="591"/>
        <end position="601"/>
    </location>
</feature>
<feature type="compositionally biased region" description="Basic and acidic residues" evidence="4">
    <location>
        <begin position="14"/>
        <end position="23"/>
    </location>
</feature>
<reference evidence="7" key="1">
    <citation type="submission" date="2020-06" db="EMBL/GenBank/DDBJ databases">
        <title>Draft genome of Bugula neritina, a colonial animal packing powerful symbionts and potential medicines.</title>
        <authorList>
            <person name="Rayko M."/>
        </authorList>
    </citation>
    <scope>NUCLEOTIDE SEQUENCE [LARGE SCALE GENOMIC DNA]</scope>
    <source>
        <strain evidence="7">Kwan_BN1</strain>
    </source>
</reference>
<evidence type="ECO:0000256" key="3">
    <source>
        <dbReference type="PROSITE-ProRule" id="PRU00035"/>
    </source>
</evidence>
<feature type="compositionally biased region" description="Acidic residues" evidence="4">
    <location>
        <begin position="747"/>
        <end position="759"/>
    </location>
</feature>
<organism evidence="7 8">
    <name type="scientific">Bugula neritina</name>
    <name type="common">Brown bryozoan</name>
    <name type="synonym">Sertularia neritina</name>
    <dbReference type="NCBI Taxonomy" id="10212"/>
    <lineage>
        <taxon>Eukaryota</taxon>
        <taxon>Metazoa</taxon>
        <taxon>Spiralia</taxon>
        <taxon>Lophotrochozoa</taxon>
        <taxon>Bryozoa</taxon>
        <taxon>Gymnolaemata</taxon>
        <taxon>Cheilostomatida</taxon>
        <taxon>Flustrina</taxon>
        <taxon>Buguloidea</taxon>
        <taxon>Bugulidae</taxon>
        <taxon>Bugula</taxon>
    </lineage>
</organism>
<dbReference type="SUPFAM" id="SSF47370">
    <property type="entry name" value="Bromodomain"/>
    <property type="match status" value="1"/>
</dbReference>
<keyword evidence="2 3" id="KW-0103">Bromodomain</keyword>
<keyword evidence="1" id="KW-0007">Acetylation</keyword>
<dbReference type="PRINTS" id="PR00503">
    <property type="entry name" value="BROMODOMAIN"/>
</dbReference>
<feature type="domain" description="PWWP" evidence="6">
    <location>
        <begin position="633"/>
        <end position="711"/>
    </location>
</feature>
<dbReference type="Gene3D" id="1.20.920.10">
    <property type="entry name" value="Bromodomain-like"/>
    <property type="match status" value="1"/>
</dbReference>
<feature type="compositionally biased region" description="Low complexity" evidence="4">
    <location>
        <begin position="521"/>
        <end position="533"/>
    </location>
</feature>
<dbReference type="FunFam" id="2.30.30.140:FF:000008">
    <property type="entry name" value="Bromodomain containing 1, isoform CRA_b"/>
    <property type="match status" value="1"/>
</dbReference>
<name>A0A7J7J434_BUGNE</name>
<feature type="region of interest" description="Disordered" evidence="4">
    <location>
        <begin position="429"/>
        <end position="565"/>
    </location>
</feature>
<feature type="region of interest" description="Disordered" evidence="4">
    <location>
        <begin position="577"/>
        <end position="622"/>
    </location>
</feature>
<proteinExistence type="predicted"/>
<evidence type="ECO:0000256" key="1">
    <source>
        <dbReference type="ARBA" id="ARBA00022990"/>
    </source>
</evidence>
<comment type="caution">
    <text evidence="7">The sequence shown here is derived from an EMBL/GenBank/DDBJ whole genome shotgun (WGS) entry which is preliminary data.</text>
</comment>
<dbReference type="PROSITE" id="PS50014">
    <property type="entry name" value="BROMODOMAIN_2"/>
    <property type="match status" value="1"/>
</dbReference>
<dbReference type="InterPro" id="IPR000313">
    <property type="entry name" value="PWWP_dom"/>
</dbReference>
<dbReference type="InterPro" id="IPR051831">
    <property type="entry name" value="Bromodomain_contain_prot"/>
</dbReference>
<dbReference type="SUPFAM" id="SSF63748">
    <property type="entry name" value="Tudor/PWWP/MBT"/>
    <property type="match status" value="1"/>
</dbReference>
<evidence type="ECO:0000313" key="8">
    <source>
        <dbReference type="Proteomes" id="UP000593567"/>
    </source>
</evidence>
<dbReference type="SMART" id="SM00297">
    <property type="entry name" value="BROMO"/>
    <property type="match status" value="1"/>
</dbReference>
<feature type="compositionally biased region" description="Polar residues" evidence="4">
    <location>
        <begin position="434"/>
        <end position="446"/>
    </location>
</feature>
<dbReference type="OrthoDB" id="20839at2759"/>
<evidence type="ECO:0000256" key="2">
    <source>
        <dbReference type="ARBA" id="ARBA00023117"/>
    </source>
</evidence>
<accession>A0A7J7J434</accession>
<feature type="compositionally biased region" description="Polar residues" evidence="4">
    <location>
        <begin position="473"/>
        <end position="485"/>
    </location>
</feature>
<dbReference type="Gene3D" id="2.30.30.140">
    <property type="match status" value="1"/>
</dbReference>
<feature type="compositionally biased region" description="Polar residues" evidence="4">
    <location>
        <begin position="493"/>
        <end position="515"/>
    </location>
</feature>
<feature type="region of interest" description="Disordered" evidence="4">
    <location>
        <begin position="377"/>
        <end position="412"/>
    </location>
</feature>
<protein>
    <submittedName>
        <fullName evidence="7">BRPF1</fullName>
    </submittedName>
</protein>
<dbReference type="CDD" id="cd05839">
    <property type="entry name" value="PWWP_BRPF"/>
    <property type="match status" value="1"/>
</dbReference>
<dbReference type="Pfam" id="PF00855">
    <property type="entry name" value="PWWP"/>
    <property type="match status" value="1"/>
</dbReference>
<feature type="compositionally biased region" description="Polar residues" evidence="4">
    <location>
        <begin position="1"/>
        <end position="11"/>
    </location>
</feature>
<dbReference type="PROSITE" id="PS50812">
    <property type="entry name" value="PWWP"/>
    <property type="match status" value="1"/>
</dbReference>
<dbReference type="InterPro" id="IPR018359">
    <property type="entry name" value="Bromodomain_CS"/>
</dbReference>
<feature type="compositionally biased region" description="Basic and acidic residues" evidence="4">
    <location>
        <begin position="713"/>
        <end position="724"/>
    </location>
</feature>
<keyword evidence="8" id="KW-1185">Reference proteome</keyword>
<feature type="region of interest" description="Disordered" evidence="4">
    <location>
        <begin position="1"/>
        <end position="23"/>
    </location>
</feature>
<evidence type="ECO:0000259" key="6">
    <source>
        <dbReference type="PROSITE" id="PS50812"/>
    </source>
</evidence>
<dbReference type="GO" id="GO:0006357">
    <property type="term" value="P:regulation of transcription by RNA polymerase II"/>
    <property type="evidence" value="ECO:0007669"/>
    <property type="project" value="TreeGrafter"/>
</dbReference>
<feature type="compositionally biased region" description="Low complexity" evidence="4">
    <location>
        <begin position="607"/>
        <end position="617"/>
    </location>
</feature>
<dbReference type="EMBL" id="VXIV02003141">
    <property type="protein sequence ID" value="KAF6020873.1"/>
    <property type="molecule type" value="Genomic_DNA"/>
</dbReference>
<evidence type="ECO:0000313" key="7">
    <source>
        <dbReference type="EMBL" id="KAF6020873.1"/>
    </source>
</evidence>
<feature type="compositionally biased region" description="Basic residues" evidence="4">
    <location>
        <begin position="461"/>
        <end position="472"/>
    </location>
</feature>
<gene>
    <name evidence="7" type="ORF">EB796_020788</name>
</gene>
<feature type="compositionally biased region" description="Polar residues" evidence="4">
    <location>
        <begin position="556"/>
        <end position="565"/>
    </location>
</feature>
<dbReference type="Pfam" id="PF00439">
    <property type="entry name" value="Bromodomain"/>
    <property type="match status" value="1"/>
</dbReference>
<dbReference type="GO" id="GO:0005634">
    <property type="term" value="C:nucleus"/>
    <property type="evidence" value="ECO:0007669"/>
    <property type="project" value="TreeGrafter"/>
</dbReference>
<dbReference type="AlphaFoldDB" id="A0A7J7J434"/>
<dbReference type="PROSITE" id="PS00633">
    <property type="entry name" value="BROMODOMAIN_1"/>
    <property type="match status" value="1"/>
</dbReference>
<feature type="region of interest" description="Disordered" evidence="4">
    <location>
        <begin position="711"/>
        <end position="759"/>
    </location>
</feature>
<dbReference type="Proteomes" id="UP000593567">
    <property type="component" value="Unassembled WGS sequence"/>
</dbReference>
<sequence length="759" mass="84929">MKGSSMVANSESETDVKTAQEKSRLKMRKARKILAEKRNAVPVVSIPIIPEKREIIGFRLAKGHCRVVKIASHIQESEDSKKESLLQRLLAYWTLKRQSRNGVPLVRRLQSNHAAKPQDLPHPPIGDQESTAANAQLKYWKRLRQDLEKARLLVELIRKREKLKKEQLRLHSAIVDLTLTPFRKFLQKVLDEIKEVDTSSVFAVPVDIKEVPDYLDYIQSPIDLQTIQEKVNVDEYANFAEFEADILLMIRNCMTYNNKDTPFYKSALRMSDQGGAILRAAHRMYVYTGYEEGTGLLLDDRPDGLVNPQDRSHSLSSETVDKFISDLASKNISADERLKTLTEQLDMAILCKGRKWRVSKVLRKEILNVRRSASKNAAGIASEVPSTMDESSADDTDATRGTPSGAGLKLKRDVTKPDLLELESISRKKGDELSVSSGSTEISSFTHPALPSPGPVNRRTSVFKKKFPRRHSNAVTSPLAQPSTSHKPDNAGATESDSTTASSKRITSKSSQNRPKQVMGSSKPSTSTLISSLAKKRSAGSDFSEPESKKCLPTKAPNTNKQESFTQYRGELVSGLLSNSELDQISTTDTEVSDSESEETSAEDKPGGSISTSSGTSRRLRSANDKYSVPLTALDLVWAKCRGYPWYPAMIVDPKIPKGYTFNGVPIPKPPAHVLDLQKKFNTPVYLILFFDAKRTWQWLPRDKLEPLGVDSDYDHQKFSDNKKPNKKKSVMDAYGKALRHQRKIDDGDDEEEDDEPTK</sequence>
<evidence type="ECO:0000259" key="5">
    <source>
        <dbReference type="PROSITE" id="PS50014"/>
    </source>
</evidence>
<evidence type="ECO:0000256" key="4">
    <source>
        <dbReference type="SAM" id="MobiDB-lite"/>
    </source>
</evidence>
<dbReference type="InterPro" id="IPR001487">
    <property type="entry name" value="Bromodomain"/>
</dbReference>
<dbReference type="SMART" id="SM00293">
    <property type="entry name" value="PWWP"/>
    <property type="match status" value="1"/>
</dbReference>
<dbReference type="PANTHER" id="PTHR22881:SF12">
    <property type="entry name" value="BROMODOMAIN-CONTAINING PROTEIN 7"/>
    <property type="match status" value="1"/>
</dbReference>
<dbReference type="InterPro" id="IPR036427">
    <property type="entry name" value="Bromodomain-like_sf"/>
</dbReference>